<evidence type="ECO:0000313" key="6">
    <source>
        <dbReference type="EMBL" id="MFB9691377.1"/>
    </source>
</evidence>
<comment type="similarity">
    <text evidence="1">Belongs to the metallo-beta-lactamase superfamily.</text>
</comment>
<evidence type="ECO:0000256" key="4">
    <source>
        <dbReference type="ARBA" id="ARBA00022833"/>
    </source>
</evidence>
<keyword evidence="3" id="KW-0378">Hydrolase</keyword>
<keyword evidence="4" id="KW-0862">Zinc</keyword>
<evidence type="ECO:0000313" key="7">
    <source>
        <dbReference type="Proteomes" id="UP001589535"/>
    </source>
</evidence>
<dbReference type="PANTHER" id="PTHR42978">
    <property type="entry name" value="QUORUM-QUENCHING LACTONASE YTNP-RELATED-RELATED"/>
    <property type="match status" value="1"/>
</dbReference>
<dbReference type="Gene3D" id="3.60.15.10">
    <property type="entry name" value="Ribonuclease Z/Hydroxyacylglutathione hydrolase-like"/>
    <property type="match status" value="1"/>
</dbReference>
<sequence length="295" mass="31707">MLSAAPRSQVTIGSTTITYLPDGEVHLEPSTLFPSSGSDGWAAYAPYLDPDGRLPVSVGSFLVTTPTHRVLVDLGLGAVDFEVPGMGSFTGGALLDSLADEGVDPAEIDTVIFTHLHHDHVGWTSDLAPAPGVVHTSPANALTFGRARHLVDRDEWNYWNGQAEVTGPDPDAVQKPLSSVIQFFDRAEDVVPGISALPTAGHTPGHTSLLVTDPGSDERVLILGDVMHTQAQVSETHWNFLLDVDAERGTYARVALLEQYHDDRTVVAGGHFAGTVFGRFLPPRKQHRWATLAKL</sequence>
<dbReference type="Pfam" id="PF00753">
    <property type="entry name" value="Lactamase_B"/>
    <property type="match status" value="1"/>
</dbReference>
<dbReference type="CDD" id="cd16277">
    <property type="entry name" value="metallo-hydrolase-like_MBL-fold"/>
    <property type="match status" value="1"/>
</dbReference>
<dbReference type="SUPFAM" id="SSF56281">
    <property type="entry name" value="Metallo-hydrolase/oxidoreductase"/>
    <property type="match status" value="1"/>
</dbReference>
<gene>
    <name evidence="6" type="ORF">ACFFTO_45045</name>
</gene>
<name>A0ABV5UJ06_9PSEU</name>
<organism evidence="6 7">
    <name type="scientific">Amycolatopsis plumensis</name>
    <dbReference type="NCBI Taxonomy" id="236508"/>
    <lineage>
        <taxon>Bacteria</taxon>
        <taxon>Bacillati</taxon>
        <taxon>Actinomycetota</taxon>
        <taxon>Actinomycetes</taxon>
        <taxon>Pseudonocardiales</taxon>
        <taxon>Pseudonocardiaceae</taxon>
        <taxon>Amycolatopsis</taxon>
    </lineage>
</organism>
<dbReference type="Proteomes" id="UP001589535">
    <property type="component" value="Unassembled WGS sequence"/>
</dbReference>
<evidence type="ECO:0000256" key="1">
    <source>
        <dbReference type="ARBA" id="ARBA00007749"/>
    </source>
</evidence>
<reference evidence="6 7" key="1">
    <citation type="submission" date="2024-09" db="EMBL/GenBank/DDBJ databases">
        <authorList>
            <person name="Sun Q."/>
            <person name="Mori K."/>
        </authorList>
    </citation>
    <scope>NUCLEOTIDE SEQUENCE [LARGE SCALE GENOMIC DNA]</scope>
    <source>
        <strain evidence="6 7">JCM 13852</strain>
    </source>
</reference>
<evidence type="ECO:0000256" key="3">
    <source>
        <dbReference type="ARBA" id="ARBA00022801"/>
    </source>
</evidence>
<protein>
    <submittedName>
        <fullName evidence="6">MBL fold metallo-hydrolase</fullName>
    </submittedName>
</protein>
<comment type="caution">
    <text evidence="6">The sequence shown here is derived from an EMBL/GenBank/DDBJ whole genome shotgun (WGS) entry which is preliminary data.</text>
</comment>
<keyword evidence="2" id="KW-0479">Metal-binding</keyword>
<evidence type="ECO:0000259" key="5">
    <source>
        <dbReference type="SMART" id="SM00849"/>
    </source>
</evidence>
<dbReference type="InterPro" id="IPR051013">
    <property type="entry name" value="MBL_superfamily_lactonases"/>
</dbReference>
<dbReference type="EMBL" id="JBHMBK010000092">
    <property type="protein sequence ID" value="MFB9691377.1"/>
    <property type="molecule type" value="Genomic_DNA"/>
</dbReference>
<accession>A0ABV5UJ06</accession>
<dbReference type="InterPro" id="IPR036866">
    <property type="entry name" value="RibonucZ/Hydroxyglut_hydro"/>
</dbReference>
<dbReference type="InterPro" id="IPR001279">
    <property type="entry name" value="Metallo-B-lactamas"/>
</dbReference>
<proteinExistence type="inferred from homology"/>
<dbReference type="SMART" id="SM00849">
    <property type="entry name" value="Lactamase_B"/>
    <property type="match status" value="1"/>
</dbReference>
<feature type="domain" description="Metallo-beta-lactamase" evidence="5">
    <location>
        <begin position="57"/>
        <end position="271"/>
    </location>
</feature>
<dbReference type="RefSeq" id="WP_378208259.1">
    <property type="nucleotide sequence ID" value="NZ_JBHMBK010000092.1"/>
</dbReference>
<dbReference type="PANTHER" id="PTHR42978:SF6">
    <property type="entry name" value="QUORUM-QUENCHING LACTONASE YTNP-RELATED"/>
    <property type="match status" value="1"/>
</dbReference>
<evidence type="ECO:0000256" key="2">
    <source>
        <dbReference type="ARBA" id="ARBA00022723"/>
    </source>
</evidence>
<keyword evidence="7" id="KW-1185">Reference proteome</keyword>